<keyword evidence="3" id="KW-1185">Reference proteome</keyword>
<dbReference type="AlphaFoldDB" id="A0A0M3JHC2"/>
<evidence type="ECO:0000313" key="4">
    <source>
        <dbReference type="WBParaSite" id="ASIM_0000703401-mRNA-1"/>
    </source>
</evidence>
<organism evidence="4">
    <name type="scientific">Anisakis simplex</name>
    <name type="common">Herring worm</name>
    <dbReference type="NCBI Taxonomy" id="6269"/>
    <lineage>
        <taxon>Eukaryota</taxon>
        <taxon>Metazoa</taxon>
        <taxon>Ecdysozoa</taxon>
        <taxon>Nematoda</taxon>
        <taxon>Chromadorea</taxon>
        <taxon>Rhabditida</taxon>
        <taxon>Spirurina</taxon>
        <taxon>Ascaridomorpha</taxon>
        <taxon>Ascaridoidea</taxon>
        <taxon>Anisakidae</taxon>
        <taxon>Anisakis</taxon>
        <taxon>Anisakis simplex complex</taxon>
    </lineage>
</organism>
<evidence type="ECO:0000313" key="2">
    <source>
        <dbReference type="EMBL" id="VDK27846.1"/>
    </source>
</evidence>
<name>A0A0M3JHC2_ANISI</name>
<dbReference type="WBParaSite" id="ASIM_0000703401-mRNA-1">
    <property type="protein sequence ID" value="ASIM_0000703401-mRNA-1"/>
    <property type="gene ID" value="ASIM_0000703401"/>
</dbReference>
<accession>A0A0M3JHC2</accession>
<proteinExistence type="predicted"/>
<reference evidence="4" key="1">
    <citation type="submission" date="2017-02" db="UniProtKB">
        <authorList>
            <consortium name="WormBaseParasite"/>
        </authorList>
    </citation>
    <scope>IDENTIFICATION</scope>
</reference>
<dbReference type="EMBL" id="UYRR01015395">
    <property type="protein sequence ID" value="VDK27846.1"/>
    <property type="molecule type" value="Genomic_DNA"/>
</dbReference>
<gene>
    <name evidence="2" type="ORF">ASIM_LOCUS6802</name>
</gene>
<keyword evidence="1" id="KW-0812">Transmembrane</keyword>
<evidence type="ECO:0000313" key="3">
    <source>
        <dbReference type="Proteomes" id="UP000267096"/>
    </source>
</evidence>
<feature type="transmembrane region" description="Helical" evidence="1">
    <location>
        <begin position="24"/>
        <end position="46"/>
    </location>
</feature>
<evidence type="ECO:0000256" key="1">
    <source>
        <dbReference type="SAM" id="Phobius"/>
    </source>
</evidence>
<keyword evidence="1" id="KW-1133">Transmembrane helix</keyword>
<protein>
    <submittedName>
        <fullName evidence="4">Aa_trans domain-containing protein</fullName>
    </submittedName>
</protein>
<keyword evidence="1" id="KW-0472">Membrane</keyword>
<sequence>MKFQISLGIADTVAFVICPSANTSLTAVFGGAALGDILVIAIFMAVHTQSVQWKKSTARIGATLSHKYQVWSHFKQS</sequence>
<reference evidence="2 3" key="2">
    <citation type="submission" date="2018-11" db="EMBL/GenBank/DDBJ databases">
        <authorList>
            <consortium name="Pathogen Informatics"/>
        </authorList>
    </citation>
    <scope>NUCLEOTIDE SEQUENCE [LARGE SCALE GENOMIC DNA]</scope>
</reference>
<dbReference type="OrthoDB" id="5851392at2759"/>
<dbReference type="Proteomes" id="UP000267096">
    <property type="component" value="Unassembled WGS sequence"/>
</dbReference>